<comment type="caution">
    <text evidence="1">The sequence shown here is derived from an EMBL/GenBank/DDBJ whole genome shotgun (WGS) entry which is preliminary data.</text>
</comment>
<dbReference type="EMBL" id="JACAZH010000007">
    <property type="protein sequence ID" value="KAF7363766.1"/>
    <property type="molecule type" value="Genomic_DNA"/>
</dbReference>
<gene>
    <name evidence="1" type="ORF">MSAN_01034400</name>
</gene>
<reference evidence="1" key="1">
    <citation type="submission" date="2020-05" db="EMBL/GenBank/DDBJ databases">
        <title>Mycena genomes resolve the evolution of fungal bioluminescence.</title>
        <authorList>
            <person name="Tsai I.J."/>
        </authorList>
    </citation>
    <scope>NUCLEOTIDE SEQUENCE</scope>
    <source>
        <strain evidence="1">160909Yilan</strain>
    </source>
</reference>
<sequence length="161" mass="18128">MLFDNAPSTHVSLRAYIDPNGFTSTSLLEFLQSFPMISHLQLSAAAYTVRPVSLDNEFMALFGPPHNLCPMLTHITFTSLADTSGFSDAAALAFIKARMAMPTPLQRFEAQFSRQMEFDIMPELQSFISDGLKVVIEYAEAPWKFRPQRGLKKLESFRNSI</sequence>
<proteinExistence type="predicted"/>
<evidence type="ECO:0000313" key="1">
    <source>
        <dbReference type="EMBL" id="KAF7363766.1"/>
    </source>
</evidence>
<accession>A0A8H6YS09</accession>
<evidence type="ECO:0000313" key="2">
    <source>
        <dbReference type="Proteomes" id="UP000623467"/>
    </source>
</evidence>
<dbReference type="AlphaFoldDB" id="A0A8H6YS09"/>
<name>A0A8H6YS09_9AGAR</name>
<protein>
    <submittedName>
        <fullName evidence="1">Uncharacterized protein</fullName>
    </submittedName>
</protein>
<keyword evidence="2" id="KW-1185">Reference proteome</keyword>
<organism evidence="1 2">
    <name type="scientific">Mycena sanguinolenta</name>
    <dbReference type="NCBI Taxonomy" id="230812"/>
    <lineage>
        <taxon>Eukaryota</taxon>
        <taxon>Fungi</taxon>
        <taxon>Dikarya</taxon>
        <taxon>Basidiomycota</taxon>
        <taxon>Agaricomycotina</taxon>
        <taxon>Agaricomycetes</taxon>
        <taxon>Agaricomycetidae</taxon>
        <taxon>Agaricales</taxon>
        <taxon>Marasmiineae</taxon>
        <taxon>Mycenaceae</taxon>
        <taxon>Mycena</taxon>
    </lineage>
</organism>
<dbReference type="Proteomes" id="UP000623467">
    <property type="component" value="Unassembled WGS sequence"/>
</dbReference>
<dbReference type="OrthoDB" id="3051084at2759"/>